<comment type="caution">
    <text evidence="2">The sequence shown here is derived from an EMBL/GenBank/DDBJ whole genome shotgun (WGS) entry which is preliminary data.</text>
</comment>
<dbReference type="PANTHER" id="PTHR43072">
    <property type="entry name" value="N-ACETYLTRANSFERASE"/>
    <property type="match status" value="1"/>
</dbReference>
<dbReference type="Proteomes" id="UP000295416">
    <property type="component" value="Unassembled WGS sequence"/>
</dbReference>
<dbReference type="Pfam" id="PF00583">
    <property type="entry name" value="Acetyltransf_1"/>
    <property type="match status" value="1"/>
</dbReference>
<keyword evidence="2" id="KW-0808">Transferase</keyword>
<feature type="domain" description="N-acetyltransferase" evidence="1">
    <location>
        <begin position="35"/>
        <end position="173"/>
    </location>
</feature>
<dbReference type="PROSITE" id="PS51186">
    <property type="entry name" value="GNAT"/>
    <property type="match status" value="1"/>
</dbReference>
<accession>A0A4R2PAY6</accession>
<dbReference type="OrthoDB" id="67353at2"/>
<dbReference type="Gene3D" id="3.40.630.30">
    <property type="match status" value="1"/>
</dbReference>
<evidence type="ECO:0000313" key="3">
    <source>
        <dbReference type="Proteomes" id="UP000295416"/>
    </source>
</evidence>
<dbReference type="CDD" id="cd04301">
    <property type="entry name" value="NAT_SF"/>
    <property type="match status" value="1"/>
</dbReference>
<dbReference type="AlphaFoldDB" id="A0A4R2PAY6"/>
<sequence>MSITLRDYFPETDEKTVIDFHLELMKEHFRLWAEINGEPYNKEQSDQALVDRAEADSYAKELREKYSKKSCRMWVLVDAPEEVPVGFLYVEIRPNWHTGKLSGVINEIYIDPNYQGRRLSSQLIKEGEAWFREEGISRREVFCTSNNLAAVKLYASFGYKVADYRMTKWDGTE</sequence>
<dbReference type="RefSeq" id="WP_132743874.1">
    <property type="nucleotide sequence ID" value="NZ_SLXK01000003.1"/>
</dbReference>
<dbReference type="GO" id="GO:0016747">
    <property type="term" value="F:acyltransferase activity, transferring groups other than amino-acyl groups"/>
    <property type="evidence" value="ECO:0007669"/>
    <property type="project" value="InterPro"/>
</dbReference>
<dbReference type="InterPro" id="IPR016181">
    <property type="entry name" value="Acyl_CoA_acyltransferase"/>
</dbReference>
<evidence type="ECO:0000259" key="1">
    <source>
        <dbReference type="PROSITE" id="PS51186"/>
    </source>
</evidence>
<dbReference type="EMBL" id="SLXK01000003">
    <property type="protein sequence ID" value="TCP31271.1"/>
    <property type="molecule type" value="Genomic_DNA"/>
</dbReference>
<dbReference type="InterPro" id="IPR000182">
    <property type="entry name" value="GNAT_dom"/>
</dbReference>
<dbReference type="SUPFAM" id="SSF55729">
    <property type="entry name" value="Acyl-CoA N-acyltransferases (Nat)"/>
    <property type="match status" value="1"/>
</dbReference>
<gene>
    <name evidence="2" type="ORF">EV207_103155</name>
</gene>
<name>A0A4R2PAY6_9BACL</name>
<evidence type="ECO:0000313" key="2">
    <source>
        <dbReference type="EMBL" id="TCP31271.1"/>
    </source>
</evidence>
<reference evidence="2 3" key="1">
    <citation type="submission" date="2019-03" db="EMBL/GenBank/DDBJ databases">
        <title>Genomic Encyclopedia of Type Strains, Phase IV (KMG-IV): sequencing the most valuable type-strain genomes for metagenomic binning, comparative biology and taxonomic classification.</title>
        <authorList>
            <person name="Goeker M."/>
        </authorList>
    </citation>
    <scope>NUCLEOTIDE SEQUENCE [LARGE SCALE GENOMIC DNA]</scope>
    <source>
        <strain evidence="2 3">DSM 19377</strain>
    </source>
</reference>
<keyword evidence="3" id="KW-1185">Reference proteome</keyword>
<protein>
    <submittedName>
        <fullName evidence="2">Acetyltransferase (GNAT) family protein</fullName>
    </submittedName>
</protein>
<organism evidence="2 3">
    <name type="scientific">Scopulibacillus darangshiensis</name>
    <dbReference type="NCBI Taxonomy" id="442528"/>
    <lineage>
        <taxon>Bacteria</taxon>
        <taxon>Bacillati</taxon>
        <taxon>Bacillota</taxon>
        <taxon>Bacilli</taxon>
        <taxon>Bacillales</taxon>
        <taxon>Sporolactobacillaceae</taxon>
        <taxon>Scopulibacillus</taxon>
    </lineage>
</organism>
<proteinExistence type="predicted"/>